<sequence length="137" mass="14983">MLNIYMRKGLSDSVTMMIVLLASVILAITVVSILFTYLGYFGSNYGYVKQIGTALITQNGELNITLENSFSNAKIVGVIYNATLHKVTYTISVGLNKYTINTGFTFPNGIQTVTLTLVVVTNQDTIYIPVEAQLVNS</sequence>
<evidence type="ECO:0000256" key="1">
    <source>
        <dbReference type="SAM" id="Phobius"/>
    </source>
</evidence>
<feature type="transmembrane region" description="Helical" evidence="1">
    <location>
        <begin position="16"/>
        <end position="40"/>
    </location>
</feature>
<proteinExistence type="predicted"/>
<evidence type="ECO:0008006" key="3">
    <source>
        <dbReference type="Google" id="ProtNLM"/>
    </source>
</evidence>
<dbReference type="KEGG" id="sol:Ssol_2879"/>
<accession>D0KQH6</accession>
<keyword evidence="1" id="KW-0472">Membrane</keyword>
<dbReference type="EMBL" id="CP001800">
    <property type="protein sequence ID" value="ACX92953.1"/>
    <property type="molecule type" value="Genomic_DNA"/>
</dbReference>
<name>D0KQH6_SACS9</name>
<evidence type="ECO:0000313" key="2">
    <source>
        <dbReference type="EMBL" id="ACX92953.1"/>
    </source>
</evidence>
<organism evidence="2">
    <name type="scientific">Saccharolobus solfataricus (strain 98/2)</name>
    <name type="common">Sulfolobus solfataricus</name>
    <dbReference type="NCBI Taxonomy" id="555311"/>
    <lineage>
        <taxon>Archaea</taxon>
        <taxon>Thermoproteota</taxon>
        <taxon>Thermoprotei</taxon>
        <taxon>Sulfolobales</taxon>
        <taxon>Sulfolobaceae</taxon>
        <taxon>Saccharolobus</taxon>
    </lineage>
</organism>
<dbReference type="HOGENOM" id="CLU_2021608_0_0_2"/>
<keyword evidence="1" id="KW-1133">Transmembrane helix</keyword>
<protein>
    <recommendedName>
        <fullName evidence="3">Archaeal Type IV pilin N-terminal domain-containing protein</fullName>
    </recommendedName>
</protein>
<reference evidence="2" key="1">
    <citation type="submission" date="2009-10" db="EMBL/GenBank/DDBJ databases">
        <title>Complete sequence of Sulfolobus solfataricus 98/2.</title>
        <authorList>
            <consortium name="US DOE Joint Genome Institute"/>
            <person name="Lucas S."/>
            <person name="Copeland A."/>
            <person name="Lapidus A."/>
            <person name="Glavina del Rio T."/>
            <person name="Tice H."/>
            <person name="Bruce D."/>
            <person name="Goodwin L."/>
            <person name="Pitluck S."/>
            <person name="Munk A.C."/>
            <person name="Brettin T."/>
            <person name="Detter J.C."/>
            <person name="Han C."/>
            <person name="Tapia R."/>
            <person name="Larimer F."/>
            <person name="Land M."/>
            <person name="Hauser L."/>
            <person name="Kyrpides N."/>
            <person name="Ovchinnikova G."/>
            <person name="Mead D."/>
        </authorList>
    </citation>
    <scope>NUCLEOTIDE SEQUENCE [LARGE SCALE GENOMIC DNA]</scope>
    <source>
        <strain evidence="2">98/2</strain>
    </source>
</reference>
<dbReference type="AlphaFoldDB" id="D0KQH6"/>
<keyword evidence="1" id="KW-0812">Transmembrane</keyword>
<gene>
    <name evidence="2" type="ordered locus">Ssol_2879</name>
</gene>